<dbReference type="Pfam" id="PF13525">
    <property type="entry name" value="YfiO"/>
    <property type="match status" value="2"/>
</dbReference>
<comment type="caution">
    <text evidence="6">The sequence shown here is derived from an EMBL/GenBank/DDBJ whole genome shotgun (WGS) entry which is preliminary data.</text>
</comment>
<dbReference type="RefSeq" id="WP_071504891.1">
    <property type="nucleotide sequence ID" value="NZ_MORL01000012.1"/>
</dbReference>
<sequence>MQQRRIVGFFCGLILAVLFSACSPFSKLQKHGTDDEKYKAALEYYKKGDWYKAGVLFEELIPRLRGSSEQEMSQFYYAYTQYHQQLYAVSATLFKKFYETFARSDYAQESMYMYALSLYKDTPKYNLDQSNTLVAMASLQDFVNAYPESKYREDCTKMIGELRKKLETKAYERAKLYYKTSSFNISSLKSSVVAINNFQKEFPDSEFNEELAFLKVDAQFQYAQNSMETKQKDRYKDAITYYQDMIDKYPKSAYVRQAEKMHETSLKEIERIDKLEKEIKELQQKQNDTNRPAKVTSAN</sequence>
<evidence type="ECO:0000313" key="7">
    <source>
        <dbReference type="Proteomes" id="UP000181790"/>
    </source>
</evidence>
<gene>
    <name evidence="6" type="ORF">BLX24_19565</name>
</gene>
<dbReference type="Proteomes" id="UP000181790">
    <property type="component" value="Unassembled WGS sequence"/>
</dbReference>
<evidence type="ECO:0000256" key="4">
    <source>
        <dbReference type="SAM" id="Coils"/>
    </source>
</evidence>
<dbReference type="EMBL" id="MORL01000012">
    <property type="protein sequence ID" value="OIN57430.1"/>
    <property type="molecule type" value="Genomic_DNA"/>
</dbReference>
<feature type="domain" description="Outer membrane lipoprotein BamD-like" evidence="5">
    <location>
        <begin position="188"/>
        <end position="262"/>
    </location>
</feature>
<dbReference type="OrthoDB" id="9770761at2"/>
<evidence type="ECO:0000256" key="3">
    <source>
        <dbReference type="ARBA" id="ARBA00023237"/>
    </source>
</evidence>
<reference evidence="6 7" key="1">
    <citation type="submission" date="2016-10" db="EMBL/GenBank/DDBJ databases">
        <title>Arsenicibacter rosenii gen. nov., sp. nov., an efficient arsenic-methylating bacterium isolated from an arsenic-contaminated paddy soil.</title>
        <authorList>
            <person name="Huang K."/>
        </authorList>
    </citation>
    <scope>NUCLEOTIDE SEQUENCE [LARGE SCALE GENOMIC DNA]</scope>
    <source>
        <strain evidence="6 7">SM-1</strain>
    </source>
</reference>
<keyword evidence="7" id="KW-1185">Reference proteome</keyword>
<keyword evidence="3" id="KW-0998">Cell outer membrane</keyword>
<accession>A0A1S2VG83</accession>
<feature type="domain" description="Outer membrane lipoprotein BamD-like" evidence="5">
    <location>
        <begin position="33"/>
        <end position="182"/>
    </location>
</feature>
<evidence type="ECO:0000256" key="2">
    <source>
        <dbReference type="ARBA" id="ARBA00023136"/>
    </source>
</evidence>
<proteinExistence type="predicted"/>
<keyword evidence="1" id="KW-0732">Signal</keyword>
<evidence type="ECO:0000256" key="1">
    <source>
        <dbReference type="ARBA" id="ARBA00022729"/>
    </source>
</evidence>
<dbReference type="Gene3D" id="1.25.40.10">
    <property type="entry name" value="Tetratricopeptide repeat domain"/>
    <property type="match status" value="1"/>
</dbReference>
<dbReference type="PROSITE" id="PS51257">
    <property type="entry name" value="PROKAR_LIPOPROTEIN"/>
    <property type="match status" value="1"/>
</dbReference>
<feature type="coiled-coil region" evidence="4">
    <location>
        <begin position="265"/>
        <end position="292"/>
    </location>
</feature>
<dbReference type="NCBIfam" id="TIGR03302">
    <property type="entry name" value="OM_YfiO"/>
    <property type="match status" value="1"/>
</dbReference>
<dbReference type="InterPro" id="IPR017689">
    <property type="entry name" value="BamD"/>
</dbReference>
<dbReference type="InterPro" id="IPR039565">
    <property type="entry name" value="BamD-like"/>
</dbReference>
<organism evidence="6 7">
    <name type="scientific">Arsenicibacter rosenii</name>
    <dbReference type="NCBI Taxonomy" id="1750698"/>
    <lineage>
        <taxon>Bacteria</taxon>
        <taxon>Pseudomonadati</taxon>
        <taxon>Bacteroidota</taxon>
        <taxon>Cytophagia</taxon>
        <taxon>Cytophagales</taxon>
        <taxon>Spirosomataceae</taxon>
        <taxon>Arsenicibacter</taxon>
    </lineage>
</organism>
<keyword evidence="4" id="KW-0175">Coiled coil</keyword>
<dbReference type="InterPro" id="IPR011990">
    <property type="entry name" value="TPR-like_helical_dom_sf"/>
</dbReference>
<keyword evidence="2" id="KW-0472">Membrane</keyword>
<protein>
    <submittedName>
        <fullName evidence="6">Outer membrane protein assembly factor BamD</fullName>
    </submittedName>
</protein>
<dbReference type="AlphaFoldDB" id="A0A1S2VG83"/>
<name>A0A1S2VG83_9BACT</name>
<evidence type="ECO:0000313" key="6">
    <source>
        <dbReference type="EMBL" id="OIN57430.1"/>
    </source>
</evidence>
<evidence type="ECO:0000259" key="5">
    <source>
        <dbReference type="Pfam" id="PF13525"/>
    </source>
</evidence>